<dbReference type="InterPro" id="IPR054612">
    <property type="entry name" value="Phage_capsid-like_C"/>
</dbReference>
<dbReference type="NCBIfam" id="TIGR01554">
    <property type="entry name" value="major_cap_HK97"/>
    <property type="match status" value="1"/>
</dbReference>
<dbReference type="RefSeq" id="WP_228878374.1">
    <property type="nucleotide sequence ID" value="NZ_CAJQZC010000005.1"/>
</dbReference>
<dbReference type="Gene3D" id="3.30.2320.10">
    <property type="entry name" value="hypothetical protein PF0899 domain"/>
    <property type="match status" value="1"/>
</dbReference>
<protein>
    <recommendedName>
        <fullName evidence="2">Phage capsid-like C-terminal domain-containing protein</fullName>
    </recommendedName>
</protein>
<evidence type="ECO:0000313" key="3">
    <source>
        <dbReference type="EMBL" id="CAG4903112.1"/>
    </source>
</evidence>
<accession>A0A9N8X2B2</accession>
<evidence type="ECO:0000313" key="4">
    <source>
        <dbReference type="Proteomes" id="UP000789704"/>
    </source>
</evidence>
<reference evidence="3" key="1">
    <citation type="submission" date="2021-04" db="EMBL/GenBank/DDBJ databases">
        <authorList>
            <person name="Vanwijnsberghe S."/>
        </authorList>
    </citation>
    <scope>NUCLEOTIDE SEQUENCE</scope>
    <source>
        <strain evidence="3">LMG 31841</strain>
    </source>
</reference>
<dbReference type="Gene3D" id="3.30.2400.10">
    <property type="entry name" value="Major capsid protein gp5"/>
    <property type="match status" value="1"/>
</dbReference>
<organism evidence="3 4">
    <name type="scientific">Paraburkholderia saeva</name>
    <dbReference type="NCBI Taxonomy" id="2777537"/>
    <lineage>
        <taxon>Bacteria</taxon>
        <taxon>Pseudomonadati</taxon>
        <taxon>Pseudomonadota</taxon>
        <taxon>Betaproteobacteria</taxon>
        <taxon>Burkholderiales</taxon>
        <taxon>Burkholderiaceae</taxon>
        <taxon>Paraburkholderia</taxon>
    </lineage>
</organism>
<name>A0A9N8X2B2_9BURK</name>
<dbReference type="EMBL" id="CAJQZC010000005">
    <property type="protein sequence ID" value="CAG4903112.1"/>
    <property type="molecule type" value="Genomic_DNA"/>
</dbReference>
<evidence type="ECO:0000256" key="1">
    <source>
        <dbReference type="ARBA" id="ARBA00004328"/>
    </source>
</evidence>
<sequence>MDMTEIKKALDETFNPIKERLTKLEANTIDLGQKLAGRTEGLFSGVVGEGYRETLGALAAKSLWEKWEGGNGATRVKVSLNDVSTKAVLSSQADPANGYPVAPQQQVVTPIILPYFWSSLSSVPVTSNAIEVVKADFTNNAAVVAEGALKPESTNGFSSELSPVVTIATWKLASRQVLDDVPQLQGFINTELRDAVNQTVDTQVLSGSGAGGNLLGLMTGGTQVDGATGDNRLDTLLGAVASLQAMGATRVVVGLNPVDLIAMATMKGSDGQYMLNPLAPLTGVLGASFVPSAGVPAGQYVACATPQGAYVGLRQGITVEVSREDRDNFVKNMVTMLSEMRLALVIQRPELVFYGALVEPVAPGGESARSKASKS</sequence>
<dbReference type="Pfam" id="PF05065">
    <property type="entry name" value="Phage_capsid"/>
    <property type="match status" value="1"/>
</dbReference>
<dbReference type="SUPFAM" id="SSF56563">
    <property type="entry name" value="Major capsid protein gp5"/>
    <property type="match status" value="1"/>
</dbReference>
<gene>
    <name evidence="3" type="ORF">LMG31841_03188</name>
</gene>
<evidence type="ECO:0000259" key="2">
    <source>
        <dbReference type="Pfam" id="PF05065"/>
    </source>
</evidence>
<dbReference type="Proteomes" id="UP000789704">
    <property type="component" value="Unassembled WGS sequence"/>
</dbReference>
<comment type="caution">
    <text evidence="3">The sequence shown here is derived from an EMBL/GenBank/DDBJ whole genome shotgun (WGS) entry which is preliminary data.</text>
</comment>
<dbReference type="AlphaFoldDB" id="A0A9N8X2B2"/>
<dbReference type="InterPro" id="IPR024455">
    <property type="entry name" value="Phage_capsid"/>
</dbReference>
<comment type="subcellular location">
    <subcellularLocation>
        <location evidence="1">Virion</location>
    </subcellularLocation>
</comment>
<keyword evidence="4" id="KW-1185">Reference proteome</keyword>
<feature type="domain" description="Phage capsid-like C-terminal" evidence="2">
    <location>
        <begin position="121"/>
        <end position="350"/>
    </location>
</feature>
<proteinExistence type="predicted"/>